<dbReference type="PANTHER" id="PTHR24168:SF21">
    <property type="entry name" value="KANK, ISOFORM D"/>
    <property type="match status" value="1"/>
</dbReference>
<sequence>MFFVLLLIVLIVLCYWKTRATVALKRLQTFRNTPEDISHLPQYANVRSCNCCPYGYHIDLDFVRYCEALANAKPSEEELQRRSRRRSRKSMEVMLGLDSLFDQWDAIDKQQTLTELPYENELPQTPEQFLQRTLSFSTSTPYQTAPTGRQRSSSVPRFPTDNAAQQHSRSESPFAAPCSSSRYNDSDVTNTSLYKFANSPPETKAFLHDALDEVCSDFERTLERASVKRKKYEDKVDGSGAFDFHTSDRNNNSFQTRDKRNGWSREKHHHLHFHDILECYDVSCLTHFGVALRTCEEKCPLDTHESITSLQNDLKKVLLAMGTHPSLAYEPLQELLTTPTD</sequence>
<dbReference type="STRING" id="7395.A0A1A9VJE0"/>
<dbReference type="GO" id="GO:0005856">
    <property type="term" value="C:cytoskeleton"/>
    <property type="evidence" value="ECO:0007669"/>
    <property type="project" value="TreeGrafter"/>
</dbReference>
<dbReference type="GO" id="GO:0005737">
    <property type="term" value="C:cytoplasm"/>
    <property type="evidence" value="ECO:0007669"/>
    <property type="project" value="TreeGrafter"/>
</dbReference>
<proteinExistence type="predicted"/>
<accession>A0A1A9VJE0</accession>
<dbReference type="InterPro" id="IPR047184">
    <property type="entry name" value="KANK1-4"/>
</dbReference>
<dbReference type="PANTHER" id="PTHR24168">
    <property type="entry name" value="KN MOTIF AND ANKYRIN REPEAT DOMAIN-CONTAINING"/>
    <property type="match status" value="1"/>
</dbReference>
<evidence type="ECO:0000313" key="6">
    <source>
        <dbReference type="Proteomes" id="UP000078200"/>
    </source>
</evidence>
<feature type="compositionally biased region" description="Polar residues" evidence="3">
    <location>
        <begin position="139"/>
        <end position="155"/>
    </location>
</feature>
<keyword evidence="2" id="KW-0040">ANK repeat</keyword>
<dbReference type="EnsemblMetazoa" id="GAUT039302-RA">
    <property type="protein sequence ID" value="GAUT039302-PA"/>
    <property type="gene ID" value="GAUT039302"/>
</dbReference>
<feature type="chain" id="PRO_5008399433" evidence="4">
    <location>
        <begin position="21"/>
        <end position="341"/>
    </location>
</feature>
<dbReference type="VEuPathDB" id="VectorBase:GAUT039302"/>
<keyword evidence="1" id="KW-0677">Repeat</keyword>
<dbReference type="Proteomes" id="UP000078200">
    <property type="component" value="Unassembled WGS sequence"/>
</dbReference>
<organism evidence="5 6">
    <name type="scientific">Glossina austeni</name>
    <name type="common">Savannah tsetse fly</name>
    <dbReference type="NCBI Taxonomy" id="7395"/>
    <lineage>
        <taxon>Eukaryota</taxon>
        <taxon>Metazoa</taxon>
        <taxon>Ecdysozoa</taxon>
        <taxon>Arthropoda</taxon>
        <taxon>Hexapoda</taxon>
        <taxon>Insecta</taxon>
        <taxon>Pterygota</taxon>
        <taxon>Neoptera</taxon>
        <taxon>Endopterygota</taxon>
        <taxon>Diptera</taxon>
        <taxon>Brachycera</taxon>
        <taxon>Muscomorpha</taxon>
        <taxon>Hippoboscoidea</taxon>
        <taxon>Glossinidae</taxon>
        <taxon>Glossina</taxon>
    </lineage>
</organism>
<evidence type="ECO:0000256" key="3">
    <source>
        <dbReference type="SAM" id="MobiDB-lite"/>
    </source>
</evidence>
<evidence type="ECO:0000313" key="5">
    <source>
        <dbReference type="EnsemblMetazoa" id="GAUT039302-PA"/>
    </source>
</evidence>
<dbReference type="GO" id="GO:0030837">
    <property type="term" value="P:negative regulation of actin filament polymerization"/>
    <property type="evidence" value="ECO:0007669"/>
    <property type="project" value="InterPro"/>
</dbReference>
<dbReference type="AlphaFoldDB" id="A0A1A9VJE0"/>
<name>A0A1A9VJE0_GLOAU</name>
<protein>
    <submittedName>
        <fullName evidence="5">Uncharacterized protein</fullName>
    </submittedName>
</protein>
<dbReference type="Pfam" id="PF12075">
    <property type="entry name" value="KN_motif"/>
    <property type="match status" value="1"/>
</dbReference>
<evidence type="ECO:0000256" key="4">
    <source>
        <dbReference type="SAM" id="SignalP"/>
    </source>
</evidence>
<keyword evidence="6" id="KW-1185">Reference proteome</keyword>
<reference evidence="5" key="1">
    <citation type="submission" date="2020-05" db="UniProtKB">
        <authorList>
            <consortium name="EnsemblMetazoa"/>
        </authorList>
    </citation>
    <scope>IDENTIFICATION</scope>
    <source>
        <strain evidence="5">TTRI</strain>
    </source>
</reference>
<keyword evidence="4" id="KW-0732">Signal</keyword>
<evidence type="ECO:0000256" key="1">
    <source>
        <dbReference type="ARBA" id="ARBA00022737"/>
    </source>
</evidence>
<feature type="signal peptide" evidence="4">
    <location>
        <begin position="1"/>
        <end position="20"/>
    </location>
</feature>
<dbReference type="InterPro" id="IPR021939">
    <property type="entry name" value="KN_motif"/>
</dbReference>
<feature type="region of interest" description="Disordered" evidence="3">
    <location>
        <begin position="139"/>
        <end position="184"/>
    </location>
</feature>
<evidence type="ECO:0000256" key="2">
    <source>
        <dbReference type="ARBA" id="ARBA00023043"/>
    </source>
</evidence>